<evidence type="ECO:0000256" key="3">
    <source>
        <dbReference type="HAMAP-Rule" id="MF_00385"/>
    </source>
</evidence>
<evidence type="ECO:0000313" key="5">
    <source>
        <dbReference type="Proteomes" id="UP000266426"/>
    </source>
</evidence>
<name>A0A3A4R5E9_9BACT</name>
<dbReference type="EMBL" id="QZJZ01000092">
    <property type="protein sequence ID" value="RJP56691.1"/>
    <property type="molecule type" value="Genomic_DNA"/>
</dbReference>
<dbReference type="SUPFAM" id="SSF54565">
    <property type="entry name" value="Ribosomal protein S16"/>
    <property type="match status" value="1"/>
</dbReference>
<gene>
    <name evidence="3" type="primary">rpsP</name>
    <name evidence="4" type="ORF">C4541_11835</name>
</gene>
<dbReference type="GO" id="GO:0003735">
    <property type="term" value="F:structural constituent of ribosome"/>
    <property type="evidence" value="ECO:0007669"/>
    <property type="project" value="InterPro"/>
</dbReference>
<evidence type="ECO:0000256" key="1">
    <source>
        <dbReference type="ARBA" id="ARBA00022980"/>
    </source>
</evidence>
<dbReference type="PROSITE" id="PS00732">
    <property type="entry name" value="RIBOSOMAL_S16"/>
    <property type="match status" value="1"/>
</dbReference>
<dbReference type="PANTHER" id="PTHR12919">
    <property type="entry name" value="30S RIBOSOMAL PROTEIN S16"/>
    <property type="match status" value="1"/>
</dbReference>
<dbReference type="GO" id="GO:0006412">
    <property type="term" value="P:translation"/>
    <property type="evidence" value="ECO:0007669"/>
    <property type="project" value="UniProtKB-UniRule"/>
</dbReference>
<dbReference type="InterPro" id="IPR000307">
    <property type="entry name" value="Ribosomal_bS16"/>
</dbReference>
<dbReference type="PANTHER" id="PTHR12919:SF20">
    <property type="entry name" value="SMALL RIBOSOMAL SUBUNIT PROTEIN BS16M"/>
    <property type="match status" value="1"/>
</dbReference>
<dbReference type="Gene3D" id="3.30.1320.10">
    <property type="match status" value="1"/>
</dbReference>
<organism evidence="4 5">
    <name type="scientific">Candidatus Auribacter fodinae</name>
    <dbReference type="NCBI Taxonomy" id="2093366"/>
    <lineage>
        <taxon>Bacteria</taxon>
        <taxon>Pseudomonadati</taxon>
        <taxon>Candidatus Auribacterota</taxon>
        <taxon>Candidatus Auribacteria</taxon>
        <taxon>Candidatus Auribacterales</taxon>
        <taxon>Candidatus Auribacteraceae</taxon>
        <taxon>Candidatus Auribacter</taxon>
    </lineage>
</organism>
<dbReference type="Proteomes" id="UP000266426">
    <property type="component" value="Unassembled WGS sequence"/>
</dbReference>
<comment type="caution">
    <text evidence="4">The sequence shown here is derived from an EMBL/GenBank/DDBJ whole genome shotgun (WGS) entry which is preliminary data.</text>
</comment>
<dbReference type="HAMAP" id="MF_00385">
    <property type="entry name" value="Ribosomal_bS16"/>
    <property type="match status" value="1"/>
</dbReference>
<sequence>MAVMMRLKRLGAKKEPFYRIVVTDSRSPRDGRAIDEVGYYDPMKKDAIVKIDVEKAAHWLNVGAIPTVTVKNLLKNQGLTVPRCK</sequence>
<dbReference type="Pfam" id="PF00886">
    <property type="entry name" value="Ribosomal_S16"/>
    <property type="match status" value="1"/>
</dbReference>
<dbReference type="InterPro" id="IPR020592">
    <property type="entry name" value="Ribosomal_bS16_CS"/>
</dbReference>
<reference evidence="4 5" key="1">
    <citation type="journal article" date="2017" name="ISME J.">
        <title>Energy and carbon metabolisms in a deep terrestrial subsurface fluid microbial community.</title>
        <authorList>
            <person name="Momper L."/>
            <person name="Jungbluth S.P."/>
            <person name="Lee M.D."/>
            <person name="Amend J.P."/>
        </authorList>
    </citation>
    <scope>NUCLEOTIDE SEQUENCE [LARGE SCALE GENOMIC DNA]</scope>
    <source>
        <strain evidence="4">SURF_26</strain>
    </source>
</reference>
<dbReference type="GO" id="GO:0005737">
    <property type="term" value="C:cytoplasm"/>
    <property type="evidence" value="ECO:0007669"/>
    <property type="project" value="UniProtKB-ARBA"/>
</dbReference>
<dbReference type="InterPro" id="IPR023803">
    <property type="entry name" value="Ribosomal_bS16_dom_sf"/>
</dbReference>
<proteinExistence type="inferred from homology"/>
<accession>A0A3A4R5E9</accession>
<dbReference type="GO" id="GO:0015935">
    <property type="term" value="C:small ribosomal subunit"/>
    <property type="evidence" value="ECO:0007669"/>
    <property type="project" value="TreeGrafter"/>
</dbReference>
<keyword evidence="2 3" id="KW-0687">Ribonucleoprotein</keyword>
<evidence type="ECO:0000256" key="2">
    <source>
        <dbReference type="ARBA" id="ARBA00023274"/>
    </source>
</evidence>
<keyword evidence="1 3" id="KW-0689">Ribosomal protein</keyword>
<evidence type="ECO:0000313" key="4">
    <source>
        <dbReference type="EMBL" id="RJP56691.1"/>
    </source>
</evidence>
<dbReference type="AlphaFoldDB" id="A0A3A4R5E9"/>
<comment type="similarity">
    <text evidence="3">Belongs to the bacterial ribosomal protein bS16 family.</text>
</comment>
<dbReference type="NCBIfam" id="TIGR00002">
    <property type="entry name" value="S16"/>
    <property type="match status" value="1"/>
</dbReference>
<protein>
    <recommendedName>
        <fullName evidence="3">Small ribosomal subunit protein bS16</fullName>
    </recommendedName>
</protein>